<feature type="domain" description="HPP transmembrane region" evidence="2">
    <location>
        <begin position="75"/>
        <end position="226"/>
    </location>
</feature>
<sequence>MMPCPSGCSDRDTRNFVAHEPLAANTGSEERGDATRHERGIPPCSFVLSYLWRLQGAGERGPPSVYLSLDLVPSALLSTGIMLLLSALDEFVLSYHGLTLLLPSFGASCTLAVCLTTATGAQPRTLLCTHLFAALLSLSLSHAMLPLPQPLGRLLSSTVVVSIITPLFDILGCVQPSSSATAVLAGLHDRDKLGDQGYLFLATPVLLGVTIIVIFAWLLNNLVPWRPPYPVWW</sequence>
<dbReference type="AlphaFoldDB" id="G0U5P6"/>
<evidence type="ECO:0000313" key="3">
    <source>
        <dbReference type="EMBL" id="CCC51197.1"/>
    </source>
</evidence>
<name>G0U5P6_TRYVY</name>
<feature type="transmembrane region" description="Helical" evidence="1">
    <location>
        <begin position="197"/>
        <end position="219"/>
    </location>
</feature>
<keyword evidence="1" id="KW-0812">Transmembrane</keyword>
<reference evidence="3" key="1">
    <citation type="journal article" date="2012" name="Proc. Natl. Acad. Sci. U.S.A.">
        <title>Antigenic diversity is generated by distinct evolutionary mechanisms in African trypanosome species.</title>
        <authorList>
            <person name="Jackson A.P."/>
            <person name="Berry A."/>
            <person name="Aslett M."/>
            <person name="Allison H.C."/>
            <person name="Burton P."/>
            <person name="Vavrova-Anderson J."/>
            <person name="Brown R."/>
            <person name="Browne H."/>
            <person name="Corton N."/>
            <person name="Hauser H."/>
            <person name="Gamble J."/>
            <person name="Gilderthorp R."/>
            <person name="Marcello L."/>
            <person name="McQuillan J."/>
            <person name="Otto T.D."/>
            <person name="Quail M.A."/>
            <person name="Sanders M.J."/>
            <person name="van Tonder A."/>
            <person name="Ginger M.L."/>
            <person name="Field M.C."/>
            <person name="Barry J.D."/>
            <person name="Hertz-Fowler C."/>
            <person name="Berriman M."/>
        </authorList>
    </citation>
    <scope>NUCLEOTIDE SEQUENCE</scope>
    <source>
        <strain evidence="3">Y486</strain>
    </source>
</reference>
<protein>
    <recommendedName>
        <fullName evidence="2">HPP transmembrane region domain-containing protein</fullName>
    </recommendedName>
</protein>
<dbReference type="PANTHER" id="PTHR33741">
    <property type="entry name" value="TRANSMEMBRANE PROTEIN DDB_G0269096-RELATED"/>
    <property type="match status" value="1"/>
</dbReference>
<dbReference type="PANTHER" id="PTHR33741:SF5">
    <property type="entry name" value="TRANSMEMBRANE PROTEIN DDB_G0269096-RELATED"/>
    <property type="match status" value="1"/>
</dbReference>
<gene>
    <name evidence="3" type="ORF">TVY486_1002500</name>
</gene>
<feature type="transmembrane region" description="Helical" evidence="1">
    <location>
        <begin position="93"/>
        <end position="115"/>
    </location>
</feature>
<evidence type="ECO:0000259" key="2">
    <source>
        <dbReference type="Pfam" id="PF04982"/>
    </source>
</evidence>
<dbReference type="InterPro" id="IPR058581">
    <property type="entry name" value="TM_HPP"/>
</dbReference>
<feature type="transmembrane region" description="Helical" evidence="1">
    <location>
        <begin position="159"/>
        <end position="185"/>
    </location>
</feature>
<dbReference type="VEuPathDB" id="TriTrypDB:TvY486_1002500"/>
<accession>G0U5P6</accession>
<feature type="transmembrane region" description="Helical" evidence="1">
    <location>
        <begin position="127"/>
        <end position="147"/>
    </location>
</feature>
<organism evidence="3">
    <name type="scientific">Trypanosoma vivax (strain Y486)</name>
    <dbReference type="NCBI Taxonomy" id="1055687"/>
    <lineage>
        <taxon>Eukaryota</taxon>
        <taxon>Discoba</taxon>
        <taxon>Euglenozoa</taxon>
        <taxon>Kinetoplastea</taxon>
        <taxon>Metakinetoplastina</taxon>
        <taxon>Trypanosomatida</taxon>
        <taxon>Trypanosomatidae</taxon>
        <taxon>Trypanosoma</taxon>
        <taxon>Duttonella</taxon>
    </lineage>
</organism>
<dbReference type="Pfam" id="PF04982">
    <property type="entry name" value="TM_HPP"/>
    <property type="match status" value="1"/>
</dbReference>
<keyword evidence="1" id="KW-1133">Transmembrane helix</keyword>
<evidence type="ECO:0000256" key="1">
    <source>
        <dbReference type="SAM" id="Phobius"/>
    </source>
</evidence>
<proteinExistence type="predicted"/>
<dbReference type="InterPro" id="IPR007065">
    <property type="entry name" value="HPP"/>
</dbReference>
<keyword evidence="1" id="KW-0472">Membrane</keyword>
<dbReference type="EMBL" id="HE573026">
    <property type="protein sequence ID" value="CCC51197.1"/>
    <property type="molecule type" value="Genomic_DNA"/>
</dbReference>